<reference evidence="1" key="2">
    <citation type="journal article" date="2015" name="Data Brief">
        <title>Shoot transcriptome of the giant reed, Arundo donax.</title>
        <authorList>
            <person name="Barrero R.A."/>
            <person name="Guerrero F.D."/>
            <person name="Moolhuijzen P."/>
            <person name="Goolsby J.A."/>
            <person name="Tidwell J."/>
            <person name="Bellgard S.E."/>
            <person name="Bellgard M.I."/>
        </authorList>
    </citation>
    <scope>NUCLEOTIDE SEQUENCE</scope>
    <source>
        <tissue evidence="1">Shoot tissue taken approximately 20 cm above the soil surface</tissue>
    </source>
</reference>
<dbReference type="AlphaFoldDB" id="A0A0A9AVF9"/>
<protein>
    <submittedName>
        <fullName evidence="1">Uncharacterized protein</fullName>
    </submittedName>
</protein>
<proteinExistence type="predicted"/>
<sequence>MSAKAIMLSLSVVCALLSHFKQSTAILLYGYHAFAFIFCA</sequence>
<dbReference type="EMBL" id="GBRH01242171">
    <property type="protein sequence ID" value="JAD55724.1"/>
    <property type="molecule type" value="Transcribed_RNA"/>
</dbReference>
<evidence type="ECO:0000313" key="1">
    <source>
        <dbReference type="EMBL" id="JAD55724.1"/>
    </source>
</evidence>
<name>A0A0A9AVF9_ARUDO</name>
<accession>A0A0A9AVF9</accession>
<reference evidence="1" key="1">
    <citation type="submission" date="2014-09" db="EMBL/GenBank/DDBJ databases">
        <authorList>
            <person name="Magalhaes I.L.F."/>
            <person name="Oliveira U."/>
            <person name="Santos F.R."/>
            <person name="Vidigal T.H.D.A."/>
            <person name="Brescovit A.D."/>
            <person name="Santos A.J."/>
        </authorList>
    </citation>
    <scope>NUCLEOTIDE SEQUENCE</scope>
    <source>
        <tissue evidence="1">Shoot tissue taken approximately 20 cm above the soil surface</tissue>
    </source>
</reference>
<organism evidence="1">
    <name type="scientific">Arundo donax</name>
    <name type="common">Giant reed</name>
    <name type="synonym">Donax arundinaceus</name>
    <dbReference type="NCBI Taxonomy" id="35708"/>
    <lineage>
        <taxon>Eukaryota</taxon>
        <taxon>Viridiplantae</taxon>
        <taxon>Streptophyta</taxon>
        <taxon>Embryophyta</taxon>
        <taxon>Tracheophyta</taxon>
        <taxon>Spermatophyta</taxon>
        <taxon>Magnoliopsida</taxon>
        <taxon>Liliopsida</taxon>
        <taxon>Poales</taxon>
        <taxon>Poaceae</taxon>
        <taxon>PACMAD clade</taxon>
        <taxon>Arundinoideae</taxon>
        <taxon>Arundineae</taxon>
        <taxon>Arundo</taxon>
    </lineage>
</organism>